<dbReference type="Proteomes" id="UP000032061">
    <property type="component" value="Unassembled WGS sequence"/>
</dbReference>
<organism evidence="1 3">
    <name type="scientific">Flavobacterium hibernum</name>
    <dbReference type="NCBI Taxonomy" id="37752"/>
    <lineage>
        <taxon>Bacteria</taxon>
        <taxon>Pseudomonadati</taxon>
        <taxon>Bacteroidota</taxon>
        <taxon>Flavobacteriia</taxon>
        <taxon>Flavobacteriales</taxon>
        <taxon>Flavobacteriaceae</taxon>
        <taxon>Flavobacterium</taxon>
    </lineage>
</organism>
<evidence type="ECO:0000313" key="2">
    <source>
        <dbReference type="EMBL" id="OXA86269.1"/>
    </source>
</evidence>
<gene>
    <name evidence="2" type="ORF">B0A73_15585</name>
    <name evidence="1" type="ORF">IW18_19525</name>
</gene>
<keyword evidence="4" id="KW-1185">Reference proteome</keyword>
<dbReference type="Proteomes" id="UP000198302">
    <property type="component" value="Unassembled WGS sequence"/>
</dbReference>
<dbReference type="EMBL" id="MUGX01000018">
    <property type="protein sequence ID" value="OXA86269.1"/>
    <property type="molecule type" value="Genomic_DNA"/>
</dbReference>
<comment type="caution">
    <text evidence="1">The sequence shown here is derived from an EMBL/GenBank/DDBJ whole genome shotgun (WGS) entry which is preliminary data.</text>
</comment>
<evidence type="ECO:0000313" key="1">
    <source>
        <dbReference type="EMBL" id="KIO51201.1"/>
    </source>
</evidence>
<evidence type="ECO:0000313" key="4">
    <source>
        <dbReference type="Proteomes" id="UP000198302"/>
    </source>
</evidence>
<name>A0A0D0EVZ9_9FLAO</name>
<proteinExistence type="predicted"/>
<reference evidence="1 3" key="1">
    <citation type="submission" date="2015-01" db="EMBL/GenBank/DDBJ databases">
        <title>Genome of Flavobacterium hibernum DSM 12611.</title>
        <authorList>
            <person name="Stropko S.J."/>
            <person name="Pipes S.E."/>
            <person name="Newman J.D."/>
        </authorList>
    </citation>
    <scope>NUCLEOTIDE SEQUENCE [LARGE SCALE GENOMIC DNA]</scope>
    <source>
        <strain evidence="1 3">DSM 12611</strain>
    </source>
</reference>
<dbReference type="STRING" id="37752.IW18_19525"/>
<dbReference type="OrthoDB" id="1340527at2"/>
<accession>A0A0D0EVZ9</accession>
<dbReference type="AlphaFoldDB" id="A0A0D0EVZ9"/>
<dbReference type="EMBL" id="JPRK01000018">
    <property type="protein sequence ID" value="KIO51201.1"/>
    <property type="molecule type" value="Genomic_DNA"/>
</dbReference>
<evidence type="ECO:0000313" key="3">
    <source>
        <dbReference type="Proteomes" id="UP000032061"/>
    </source>
</evidence>
<reference evidence="2 4" key="2">
    <citation type="submission" date="2016-11" db="EMBL/GenBank/DDBJ databases">
        <title>Whole genomes of Flavobacteriaceae.</title>
        <authorList>
            <person name="Stine C."/>
            <person name="Li C."/>
            <person name="Tadesse D."/>
        </authorList>
    </citation>
    <scope>NUCLEOTIDE SEQUENCE [LARGE SCALE GENOMIC DNA]</scope>
    <source>
        <strain evidence="2 4">ATCC 51468</strain>
    </source>
</reference>
<protein>
    <submittedName>
        <fullName evidence="1">Uncharacterized protein</fullName>
    </submittedName>
</protein>
<dbReference type="RefSeq" id="WP_041519853.1">
    <property type="nucleotide sequence ID" value="NZ_JPRK01000018.1"/>
</dbReference>
<sequence>MIDLTRRNFIKNVGFVGATTLFCGSLLAQNTFDNFSDSKNGENNILSHFSKSSFSDTFLLNPSLLDCYNNAIVNWEKTGYVSSGNYCYSSLDGHLKMFPLHLHTDSTGKIDDVLLCFGKNSNGEWKSLRSLSGFDIEALTVALKDLKIYSNEVNLFDYLFPAPLQQFNPYGFNTKKGSVSLQTLLAQEQTSTKIIIKEGSNIVYQKEVISQHRFVANSLLV</sequence>